<organism evidence="1 2">
    <name type="scientific">Hypoxylon rubiginosum</name>
    <dbReference type="NCBI Taxonomy" id="110542"/>
    <lineage>
        <taxon>Eukaryota</taxon>
        <taxon>Fungi</taxon>
        <taxon>Dikarya</taxon>
        <taxon>Ascomycota</taxon>
        <taxon>Pezizomycotina</taxon>
        <taxon>Sordariomycetes</taxon>
        <taxon>Xylariomycetidae</taxon>
        <taxon>Xylariales</taxon>
        <taxon>Hypoxylaceae</taxon>
        <taxon>Hypoxylon</taxon>
    </lineage>
</organism>
<proteinExistence type="predicted"/>
<accession>A0ACC0CXU1</accession>
<gene>
    <name evidence="1" type="ORF">F4821DRAFT_261111</name>
</gene>
<reference evidence="1 2" key="1">
    <citation type="journal article" date="2022" name="New Phytol.">
        <title>Ecological generalism drives hyperdiversity of secondary metabolite gene clusters in xylarialean endophytes.</title>
        <authorList>
            <person name="Franco M.E.E."/>
            <person name="Wisecaver J.H."/>
            <person name="Arnold A.E."/>
            <person name="Ju Y.M."/>
            <person name="Slot J.C."/>
            <person name="Ahrendt S."/>
            <person name="Moore L.P."/>
            <person name="Eastman K.E."/>
            <person name="Scott K."/>
            <person name="Konkel Z."/>
            <person name="Mondo S.J."/>
            <person name="Kuo A."/>
            <person name="Hayes R.D."/>
            <person name="Haridas S."/>
            <person name="Andreopoulos B."/>
            <person name="Riley R."/>
            <person name="LaButti K."/>
            <person name="Pangilinan J."/>
            <person name="Lipzen A."/>
            <person name="Amirebrahimi M."/>
            <person name="Yan J."/>
            <person name="Adam C."/>
            <person name="Keymanesh K."/>
            <person name="Ng V."/>
            <person name="Louie K."/>
            <person name="Northen T."/>
            <person name="Drula E."/>
            <person name="Henrissat B."/>
            <person name="Hsieh H.M."/>
            <person name="Youens-Clark K."/>
            <person name="Lutzoni F."/>
            <person name="Miadlikowska J."/>
            <person name="Eastwood D.C."/>
            <person name="Hamelin R.C."/>
            <person name="Grigoriev I.V."/>
            <person name="U'Ren J.M."/>
        </authorList>
    </citation>
    <scope>NUCLEOTIDE SEQUENCE [LARGE SCALE GENOMIC DNA]</scope>
    <source>
        <strain evidence="1 2">ER1909</strain>
    </source>
</reference>
<evidence type="ECO:0000313" key="2">
    <source>
        <dbReference type="Proteomes" id="UP001497680"/>
    </source>
</evidence>
<comment type="caution">
    <text evidence="1">The sequence shown here is derived from an EMBL/GenBank/DDBJ whole genome shotgun (WGS) entry which is preliminary data.</text>
</comment>
<name>A0ACC0CXU1_9PEZI</name>
<sequence>MHHLALKNGIALTIEPAVVQRINVYDTALQLLSQEWTEWTDKGQHFLPQLKSNDGKVEEFIGGFNDAYHLAVMRILMENRRWELVTGDCATARMFQRVLGWPVIFIAPNKRNDLLGQPPEDLPRRLLHSMLCSLLTYFEDIGACERRMFYLTTEDMLEALEKIKPHAWPDAPVYKYLCIVAELDRAVSFDTIPLVRRMIRELERIFVDGGKGDVFYFFDKPWGVNQLLKRIYRPSK</sequence>
<keyword evidence="2" id="KW-1185">Reference proteome</keyword>
<protein>
    <submittedName>
        <fullName evidence="1">Uncharacterized protein</fullName>
    </submittedName>
</protein>
<evidence type="ECO:0000313" key="1">
    <source>
        <dbReference type="EMBL" id="KAI6085271.1"/>
    </source>
</evidence>
<dbReference type="EMBL" id="MU394327">
    <property type="protein sequence ID" value="KAI6085271.1"/>
    <property type="molecule type" value="Genomic_DNA"/>
</dbReference>
<dbReference type="Proteomes" id="UP001497680">
    <property type="component" value="Unassembled WGS sequence"/>
</dbReference>